<dbReference type="Proteomes" id="UP000324222">
    <property type="component" value="Unassembled WGS sequence"/>
</dbReference>
<evidence type="ECO:0000256" key="1">
    <source>
        <dbReference type="SAM" id="SignalP"/>
    </source>
</evidence>
<proteinExistence type="predicted"/>
<evidence type="ECO:0000259" key="2">
    <source>
        <dbReference type="Pfam" id="PF18322"/>
    </source>
</evidence>
<dbReference type="Pfam" id="PF18322">
    <property type="entry name" value="CLIP_1"/>
    <property type="match status" value="1"/>
</dbReference>
<gene>
    <name evidence="3" type="ORF">E2C01_063921</name>
</gene>
<dbReference type="AlphaFoldDB" id="A0A5B7HAF6"/>
<accession>A0A5B7HAF6</accession>
<dbReference type="InterPro" id="IPR041515">
    <property type="entry name" value="PPAF-2-like_Clip"/>
</dbReference>
<feature type="signal peptide" evidence="1">
    <location>
        <begin position="1"/>
        <end position="16"/>
    </location>
</feature>
<organism evidence="3 4">
    <name type="scientific">Portunus trituberculatus</name>
    <name type="common">Swimming crab</name>
    <name type="synonym">Neptunus trituberculatus</name>
    <dbReference type="NCBI Taxonomy" id="210409"/>
    <lineage>
        <taxon>Eukaryota</taxon>
        <taxon>Metazoa</taxon>
        <taxon>Ecdysozoa</taxon>
        <taxon>Arthropoda</taxon>
        <taxon>Crustacea</taxon>
        <taxon>Multicrustacea</taxon>
        <taxon>Malacostraca</taxon>
        <taxon>Eumalacostraca</taxon>
        <taxon>Eucarida</taxon>
        <taxon>Decapoda</taxon>
        <taxon>Pleocyemata</taxon>
        <taxon>Brachyura</taxon>
        <taxon>Eubrachyura</taxon>
        <taxon>Portunoidea</taxon>
        <taxon>Portunidae</taxon>
        <taxon>Portuninae</taxon>
        <taxon>Portunus</taxon>
    </lineage>
</organism>
<name>A0A5B7HAF6_PORTR</name>
<reference evidence="3 4" key="1">
    <citation type="submission" date="2019-05" db="EMBL/GenBank/DDBJ databases">
        <title>Another draft genome of Portunus trituberculatus and its Hox gene families provides insights of decapod evolution.</title>
        <authorList>
            <person name="Jeong J.-H."/>
            <person name="Song I."/>
            <person name="Kim S."/>
            <person name="Choi T."/>
            <person name="Kim D."/>
            <person name="Ryu S."/>
            <person name="Kim W."/>
        </authorList>
    </citation>
    <scope>NUCLEOTIDE SEQUENCE [LARGE SCALE GENOMIC DNA]</scope>
    <source>
        <tissue evidence="3">Muscle</tissue>
    </source>
</reference>
<dbReference type="EMBL" id="VSRR010029839">
    <property type="protein sequence ID" value="MPC69691.1"/>
    <property type="molecule type" value="Genomic_DNA"/>
</dbReference>
<evidence type="ECO:0000313" key="3">
    <source>
        <dbReference type="EMBL" id="MPC69691.1"/>
    </source>
</evidence>
<keyword evidence="4" id="KW-1185">Reference proteome</keyword>
<evidence type="ECO:0000313" key="4">
    <source>
        <dbReference type="Proteomes" id="UP000324222"/>
    </source>
</evidence>
<comment type="caution">
    <text evidence="3">The sequence shown here is derived from an EMBL/GenBank/DDBJ whole genome shotgun (WGS) entry which is preliminary data.</text>
</comment>
<protein>
    <recommendedName>
        <fullName evidence="2">PPAF-2-like Clip domain-containing protein</fullName>
    </recommendedName>
</protein>
<feature type="domain" description="PPAF-2-like Clip" evidence="2">
    <location>
        <begin position="28"/>
        <end position="59"/>
    </location>
</feature>
<keyword evidence="1" id="KW-0732">Signal</keyword>
<feature type="chain" id="PRO_5023065503" description="PPAF-2-like Clip domain-containing protein" evidence="1">
    <location>
        <begin position="17"/>
        <end position="59"/>
    </location>
</feature>
<sequence length="59" mass="6293">MRQLAVLVAAVGLAAAVPRERREAEEYAPCKDGAGVCVPYYLCQDGQIVMDGAGIIDIR</sequence>